<evidence type="ECO:0000313" key="4">
    <source>
        <dbReference type="WBParaSite" id="TCONS_00007507.p1"/>
    </source>
</evidence>
<dbReference type="AlphaFoldDB" id="A0A0K0EJW7"/>
<dbReference type="STRING" id="6248.A0A0K0EJW7"/>
<keyword evidence="1" id="KW-0732">Signal</keyword>
<feature type="signal peptide" evidence="1">
    <location>
        <begin position="1"/>
        <end position="24"/>
    </location>
</feature>
<dbReference type="PANTHER" id="PTHR34401:SF3">
    <property type="entry name" value="DB DOMAIN-CONTAINING PROTEIN"/>
    <property type="match status" value="1"/>
</dbReference>
<reference evidence="3" key="1">
    <citation type="submission" date="2015-08" db="UniProtKB">
        <authorList>
            <consortium name="WormBaseParasite"/>
        </authorList>
    </citation>
    <scope>IDENTIFICATION</scope>
</reference>
<accession>A0A0K0EJW7</accession>
<evidence type="ECO:0000256" key="1">
    <source>
        <dbReference type="SAM" id="SignalP"/>
    </source>
</evidence>
<organism evidence="3">
    <name type="scientific">Strongyloides stercoralis</name>
    <name type="common">Threadworm</name>
    <dbReference type="NCBI Taxonomy" id="6248"/>
    <lineage>
        <taxon>Eukaryota</taxon>
        <taxon>Metazoa</taxon>
        <taxon>Ecdysozoa</taxon>
        <taxon>Nematoda</taxon>
        <taxon>Chromadorea</taxon>
        <taxon>Rhabditida</taxon>
        <taxon>Tylenchina</taxon>
        <taxon>Panagrolaimomorpha</taxon>
        <taxon>Strongyloidoidea</taxon>
        <taxon>Strongyloididae</taxon>
        <taxon>Strongyloides</taxon>
    </lineage>
</organism>
<dbReference type="Proteomes" id="UP000035681">
    <property type="component" value="Unplaced"/>
</dbReference>
<protein>
    <submittedName>
        <fullName evidence="4">Chondroitin proteoglycan 4 domain-containing protein</fullName>
    </submittedName>
</protein>
<dbReference type="WBParaSite" id="SSTP_0000975800.1">
    <property type="protein sequence ID" value="SSTP_0000975800.1"/>
    <property type="gene ID" value="SSTP_0000975800"/>
</dbReference>
<dbReference type="WBParaSite" id="TCONS_00007507.p1">
    <property type="protein sequence ID" value="TCONS_00007507.p1"/>
    <property type="gene ID" value="XLOC_005533"/>
</dbReference>
<dbReference type="PANTHER" id="PTHR34401">
    <property type="entry name" value="PROTEIN CBG12388-RELATED"/>
    <property type="match status" value="1"/>
</dbReference>
<keyword evidence="2" id="KW-1185">Reference proteome</keyword>
<name>A0A0K0EJW7_STRER</name>
<feature type="chain" id="PRO_5005328158" evidence="1">
    <location>
        <begin position="25"/>
        <end position="212"/>
    </location>
</feature>
<proteinExistence type="predicted"/>
<evidence type="ECO:0000313" key="2">
    <source>
        <dbReference type="Proteomes" id="UP000035681"/>
    </source>
</evidence>
<sequence length="212" mass="23096">MMSFTKLLSIFLIIAVTTINLTIGQMIKQCVCSEIQPCVNKFSDSVMVCADQCQHHVAKTGANYQSLRACVLSKESMIKNTIKCQNDKLANTCAKRPGNMVKKRYEETMKIAAISEINKMLTSSGVLSQVKPLLGIGKKFYSCVSKCMKTKAGNCQENCGLDLPSDTVMVQQTKQCAQASGFTTPVVREMCKCAVQAGLSQLNGVCDKVVVN</sequence>
<evidence type="ECO:0000313" key="3">
    <source>
        <dbReference type="WBParaSite" id="SSTP_0000975800.1"/>
    </source>
</evidence>